<keyword evidence="5 7" id="KW-0687">Ribonucleoprotein</keyword>
<evidence type="ECO:0000256" key="7">
    <source>
        <dbReference type="HAMAP-Rule" id="MF_00531"/>
    </source>
</evidence>
<comment type="function">
    <text evidence="7">Protein S19 forms a complex with S13 that binds strongly to the 16S ribosomal RNA.</text>
</comment>
<protein>
    <recommendedName>
        <fullName evidence="6 7">Small ribosomal subunit protein uS19</fullName>
    </recommendedName>
</protein>
<dbReference type="Gene3D" id="3.30.860.10">
    <property type="entry name" value="30s Ribosomal Protein S19, Chain A"/>
    <property type="match status" value="1"/>
</dbReference>
<dbReference type="OrthoDB" id="9797833at2"/>
<dbReference type="GO" id="GO:0003735">
    <property type="term" value="F:structural constituent of ribosome"/>
    <property type="evidence" value="ECO:0007669"/>
    <property type="project" value="InterPro"/>
</dbReference>
<reference evidence="10 11" key="1">
    <citation type="submission" date="2016-11" db="EMBL/GenBank/DDBJ databases">
        <authorList>
            <person name="Jaros S."/>
            <person name="Januszkiewicz K."/>
            <person name="Wedrychowicz H."/>
        </authorList>
    </citation>
    <scope>NUCLEOTIDE SEQUENCE [LARGE SCALE GENOMIC DNA]</scope>
    <source>
        <strain evidence="10 11">DSM 21986</strain>
    </source>
</reference>
<keyword evidence="2 7" id="KW-0699">rRNA-binding</keyword>
<feature type="region of interest" description="Disordered" evidence="9">
    <location>
        <begin position="75"/>
        <end position="98"/>
    </location>
</feature>
<dbReference type="PIRSF" id="PIRSF002144">
    <property type="entry name" value="Ribosomal_S19"/>
    <property type="match status" value="1"/>
</dbReference>
<comment type="similarity">
    <text evidence="1 7 8">Belongs to the universal ribosomal protein uS19 family.</text>
</comment>
<dbReference type="PRINTS" id="PR00975">
    <property type="entry name" value="RIBOSOMALS19"/>
</dbReference>
<dbReference type="NCBIfam" id="TIGR01050">
    <property type="entry name" value="rpsS_bact"/>
    <property type="match status" value="1"/>
</dbReference>
<keyword evidence="4 7" id="KW-0689">Ribosomal protein</keyword>
<dbReference type="AlphaFoldDB" id="A0A1M5LLP6"/>
<evidence type="ECO:0000256" key="3">
    <source>
        <dbReference type="ARBA" id="ARBA00022884"/>
    </source>
</evidence>
<dbReference type="PANTHER" id="PTHR11880:SF8">
    <property type="entry name" value="SMALL RIBOSOMAL SUBUNIT PROTEIN US19M"/>
    <property type="match status" value="1"/>
</dbReference>
<dbReference type="STRING" id="1194090.SAMN05443144_1437"/>
<dbReference type="GO" id="GO:0000028">
    <property type="term" value="P:ribosomal small subunit assembly"/>
    <property type="evidence" value="ECO:0007669"/>
    <property type="project" value="TreeGrafter"/>
</dbReference>
<dbReference type="Pfam" id="PF00203">
    <property type="entry name" value="Ribosomal_S19"/>
    <property type="match status" value="1"/>
</dbReference>
<dbReference type="InterPro" id="IPR005732">
    <property type="entry name" value="Ribosomal_uS19_bac-type"/>
</dbReference>
<keyword evidence="11" id="KW-1185">Reference proteome</keyword>
<dbReference type="GO" id="GO:0019843">
    <property type="term" value="F:rRNA binding"/>
    <property type="evidence" value="ECO:0007669"/>
    <property type="project" value="UniProtKB-UniRule"/>
</dbReference>
<dbReference type="GO" id="GO:0006412">
    <property type="term" value="P:translation"/>
    <property type="evidence" value="ECO:0007669"/>
    <property type="project" value="UniProtKB-UniRule"/>
</dbReference>
<dbReference type="HAMAP" id="MF_00531">
    <property type="entry name" value="Ribosomal_uS19"/>
    <property type="match status" value="1"/>
</dbReference>
<dbReference type="FunFam" id="3.30.860.10:FF:000001">
    <property type="entry name" value="30S ribosomal protein S19"/>
    <property type="match status" value="1"/>
</dbReference>
<dbReference type="InterPro" id="IPR002222">
    <property type="entry name" value="Ribosomal_uS19"/>
</dbReference>
<keyword evidence="3 7" id="KW-0694">RNA-binding</keyword>
<dbReference type="SUPFAM" id="SSF54570">
    <property type="entry name" value="Ribosomal protein S19"/>
    <property type="match status" value="1"/>
</dbReference>
<dbReference type="PANTHER" id="PTHR11880">
    <property type="entry name" value="RIBOSOMAL PROTEIN S19P FAMILY MEMBER"/>
    <property type="match status" value="1"/>
</dbReference>
<evidence type="ECO:0000256" key="1">
    <source>
        <dbReference type="ARBA" id="ARBA00007345"/>
    </source>
</evidence>
<accession>A0A1M5LLP6</accession>
<name>A0A1M5LLP6_9BACT</name>
<feature type="compositionally biased region" description="Basic and acidic residues" evidence="9">
    <location>
        <begin position="82"/>
        <end position="98"/>
    </location>
</feature>
<evidence type="ECO:0000256" key="6">
    <source>
        <dbReference type="ARBA" id="ARBA00035163"/>
    </source>
</evidence>
<dbReference type="GO" id="GO:0015935">
    <property type="term" value="C:small ribosomal subunit"/>
    <property type="evidence" value="ECO:0007669"/>
    <property type="project" value="InterPro"/>
</dbReference>
<dbReference type="InterPro" id="IPR020934">
    <property type="entry name" value="Ribosomal_uS19_CS"/>
</dbReference>
<dbReference type="InterPro" id="IPR023575">
    <property type="entry name" value="Ribosomal_uS19_SF"/>
</dbReference>
<evidence type="ECO:0000256" key="4">
    <source>
        <dbReference type="ARBA" id="ARBA00022980"/>
    </source>
</evidence>
<dbReference type="Proteomes" id="UP000184041">
    <property type="component" value="Unassembled WGS sequence"/>
</dbReference>
<gene>
    <name evidence="7" type="primary">rpsS</name>
    <name evidence="10" type="ORF">SAMN05443144_1437</name>
</gene>
<organism evidence="10 11">
    <name type="scientific">Fodinibius roseus</name>
    <dbReference type="NCBI Taxonomy" id="1194090"/>
    <lineage>
        <taxon>Bacteria</taxon>
        <taxon>Pseudomonadati</taxon>
        <taxon>Balneolota</taxon>
        <taxon>Balneolia</taxon>
        <taxon>Balneolales</taxon>
        <taxon>Balneolaceae</taxon>
        <taxon>Fodinibius</taxon>
    </lineage>
</organism>
<evidence type="ECO:0000256" key="8">
    <source>
        <dbReference type="RuleBase" id="RU003485"/>
    </source>
</evidence>
<evidence type="ECO:0000256" key="9">
    <source>
        <dbReference type="SAM" id="MobiDB-lite"/>
    </source>
</evidence>
<dbReference type="PROSITE" id="PS00323">
    <property type="entry name" value="RIBOSOMAL_S19"/>
    <property type="match status" value="1"/>
</dbReference>
<dbReference type="GO" id="GO:0005737">
    <property type="term" value="C:cytoplasm"/>
    <property type="evidence" value="ECO:0007669"/>
    <property type="project" value="UniProtKB-ARBA"/>
</dbReference>
<sequence length="98" mass="11217">MPRSLRKGPYVYYKLQRKIDAMNESGKKNVIKTWSRSSMVTPDFVGLTIAVHNGKQFIPVFITEDMVGHKLGEFAPTRTFRGHPEKTKTREAPRKPGQ</sequence>
<dbReference type="EMBL" id="FQUS01000043">
    <property type="protein sequence ID" value="SHG65810.1"/>
    <property type="molecule type" value="Genomic_DNA"/>
</dbReference>
<dbReference type="RefSeq" id="WP_073068588.1">
    <property type="nucleotide sequence ID" value="NZ_FQUS01000043.1"/>
</dbReference>
<proteinExistence type="inferred from homology"/>
<evidence type="ECO:0000256" key="5">
    <source>
        <dbReference type="ARBA" id="ARBA00023274"/>
    </source>
</evidence>
<evidence type="ECO:0000256" key="2">
    <source>
        <dbReference type="ARBA" id="ARBA00022730"/>
    </source>
</evidence>
<evidence type="ECO:0000313" key="10">
    <source>
        <dbReference type="EMBL" id="SHG65810.1"/>
    </source>
</evidence>
<evidence type="ECO:0000313" key="11">
    <source>
        <dbReference type="Proteomes" id="UP000184041"/>
    </source>
</evidence>